<evidence type="ECO:0000313" key="2">
    <source>
        <dbReference type="Proteomes" id="UP000219036"/>
    </source>
</evidence>
<dbReference type="RefSeq" id="WP_097000402.1">
    <property type="nucleotide sequence ID" value="NZ_OBEI01000004.1"/>
</dbReference>
<sequence length="79" mass="9232">MKDIVLDFGNHQMYLSGKYYTHQISGDLVLVECAKGTGKRWVYSFKGFTVNEKEIRFLVKEEEPPRMRLLPKQAKTHAK</sequence>
<reference evidence="2" key="1">
    <citation type="submission" date="2017-09" db="EMBL/GenBank/DDBJ databases">
        <authorList>
            <person name="Varghese N."/>
            <person name="Submissions S."/>
        </authorList>
    </citation>
    <scope>NUCLEOTIDE SEQUENCE [LARGE SCALE GENOMIC DNA]</scope>
    <source>
        <strain evidence="2">DSM 15103</strain>
    </source>
</reference>
<protein>
    <submittedName>
        <fullName evidence="1">Uncharacterized protein</fullName>
    </submittedName>
</protein>
<evidence type="ECO:0000313" key="1">
    <source>
        <dbReference type="EMBL" id="SNZ08246.1"/>
    </source>
</evidence>
<accession>A0A285NK38</accession>
<proteinExistence type="predicted"/>
<name>A0A285NK38_9AQUI</name>
<dbReference type="EMBL" id="OBEI01000004">
    <property type="protein sequence ID" value="SNZ08246.1"/>
    <property type="molecule type" value="Genomic_DNA"/>
</dbReference>
<organism evidence="1 2">
    <name type="scientific">Persephonella hydrogeniphila</name>
    <dbReference type="NCBI Taxonomy" id="198703"/>
    <lineage>
        <taxon>Bacteria</taxon>
        <taxon>Pseudomonadati</taxon>
        <taxon>Aquificota</taxon>
        <taxon>Aquificia</taxon>
        <taxon>Aquificales</taxon>
        <taxon>Hydrogenothermaceae</taxon>
        <taxon>Persephonella</taxon>
    </lineage>
</organism>
<gene>
    <name evidence="1" type="ORF">SAMN06265182_1232</name>
</gene>
<keyword evidence="2" id="KW-1185">Reference proteome</keyword>
<dbReference type="AlphaFoldDB" id="A0A285NK38"/>
<dbReference type="Proteomes" id="UP000219036">
    <property type="component" value="Unassembled WGS sequence"/>
</dbReference>